<feature type="compositionally biased region" description="Polar residues" evidence="1">
    <location>
        <begin position="57"/>
        <end position="80"/>
    </location>
</feature>
<dbReference type="EMBL" id="AGNL01046983">
    <property type="protein sequence ID" value="EJK47409.1"/>
    <property type="molecule type" value="Genomic_DNA"/>
</dbReference>
<feature type="region of interest" description="Disordered" evidence="1">
    <location>
        <begin position="137"/>
        <end position="221"/>
    </location>
</feature>
<dbReference type="Proteomes" id="UP000266841">
    <property type="component" value="Unassembled WGS sequence"/>
</dbReference>
<name>K0R644_THAOC</name>
<dbReference type="AlphaFoldDB" id="K0R644"/>
<organism evidence="2 3">
    <name type="scientific">Thalassiosira oceanica</name>
    <name type="common">Marine diatom</name>
    <dbReference type="NCBI Taxonomy" id="159749"/>
    <lineage>
        <taxon>Eukaryota</taxon>
        <taxon>Sar</taxon>
        <taxon>Stramenopiles</taxon>
        <taxon>Ochrophyta</taxon>
        <taxon>Bacillariophyta</taxon>
        <taxon>Coscinodiscophyceae</taxon>
        <taxon>Thalassiosirophycidae</taxon>
        <taxon>Thalassiosirales</taxon>
        <taxon>Thalassiosiraceae</taxon>
        <taxon>Thalassiosira</taxon>
    </lineage>
</organism>
<feature type="region of interest" description="Disordered" evidence="1">
    <location>
        <begin position="1"/>
        <end position="80"/>
    </location>
</feature>
<feature type="compositionally biased region" description="Polar residues" evidence="1">
    <location>
        <begin position="137"/>
        <end position="150"/>
    </location>
</feature>
<sequence>RPLDDESYYTEQQSHAGQQSQAGQQSHAGQSIGQMDGFVRQSVQAPEIRPLGESYRTEQQSFAEQQSHAGQSAGQMSGFIRQSVQAPEIHPFGESYHTDQQSLAEQQSYAGQSLGKLRNLFRKSVASSESLDRSVTSCSHAPSVQPSVQSFRPAQIRGRPRQIPPVQQPQQYEQEQSHPYSQAQQQTHRDSHSVMTDPSLTRSTFSRSTAASSLRSSTVSQVSISNFDNTRYLMHNPITSTAEVDVTRYQDIIEGGDEVTPLPEEYLCDSDGNRIHKKVEEAPSEDSHSGESSRRIEVEVLPVNNYVDDHKSPFSRRRIRYSLSTIAAAVALAVVGLWSSIKSLGTLPVVSRCSLLLDGVSGDPTSNRFGGGLGGLVSGNLDGCELELMGQKGREFGALPEPAAAVVPRASILPRQGTRSISPQLSATPLTSYAPPPGDAVMVTMGPEIRAFADLSLLPYDQLREVPVVMHVPLSGGSAVRAVFGNCLRLVQCTEAGRDILVREYEEEHGGSGTETGRRSLLLLEPVDSDGRPLVEEPDDITSDGLFDPALKTEVVYTSEYVNVDCTSPAGIDRAIRHDLLGSNMADVVYSGDVYDASRLMTRSPNGNDLEHRGRLVGVFRNPVERAVAAYQYLRFINDEVKVMTLEEFAASSFLEDNPLVRSLTNKRGPMQSAALHHSDLEAAKFILKTKFVVGLFHNMDESIRRFESFFGWSVGETARSCQAFEVEQVMARRHNQVQVPDGTDPGLRGVMEKNRLDLQLYEFVMYLYDYQGRVLFEKSGKRV</sequence>
<feature type="compositionally biased region" description="Low complexity" evidence="1">
    <location>
        <begin position="168"/>
        <end position="182"/>
    </location>
</feature>
<feature type="compositionally biased region" description="Low complexity" evidence="1">
    <location>
        <begin position="199"/>
        <end position="221"/>
    </location>
</feature>
<dbReference type="InterPro" id="IPR053259">
    <property type="entry name" value="Golvesin-related_Golgi"/>
</dbReference>
<evidence type="ECO:0000313" key="3">
    <source>
        <dbReference type="Proteomes" id="UP000266841"/>
    </source>
</evidence>
<evidence type="ECO:0000313" key="2">
    <source>
        <dbReference type="EMBL" id="EJK47409.1"/>
    </source>
</evidence>
<reference evidence="2 3" key="1">
    <citation type="journal article" date="2012" name="Genome Biol.">
        <title>Genome and low-iron response of an oceanic diatom adapted to chronic iron limitation.</title>
        <authorList>
            <person name="Lommer M."/>
            <person name="Specht M."/>
            <person name="Roy A.S."/>
            <person name="Kraemer L."/>
            <person name="Andreson R."/>
            <person name="Gutowska M.A."/>
            <person name="Wolf J."/>
            <person name="Bergner S.V."/>
            <person name="Schilhabel M.B."/>
            <person name="Klostermeier U.C."/>
            <person name="Beiko R.G."/>
            <person name="Rosenstiel P."/>
            <person name="Hippler M."/>
            <person name="Laroche J."/>
        </authorList>
    </citation>
    <scope>NUCLEOTIDE SEQUENCE [LARGE SCALE GENOMIC DNA]</scope>
    <source>
        <strain evidence="2 3">CCMP1005</strain>
    </source>
</reference>
<dbReference type="PANTHER" id="PTHR32301:SF6">
    <property type="entry name" value="GOLVESIN-RELATED"/>
    <property type="match status" value="1"/>
</dbReference>
<accession>K0R644</accession>
<feature type="compositionally biased region" description="Low complexity" evidence="1">
    <location>
        <begin position="12"/>
        <end position="34"/>
    </location>
</feature>
<dbReference type="Gene3D" id="3.40.50.300">
    <property type="entry name" value="P-loop containing nucleotide triphosphate hydrolases"/>
    <property type="match status" value="1"/>
</dbReference>
<dbReference type="InterPro" id="IPR027417">
    <property type="entry name" value="P-loop_NTPase"/>
</dbReference>
<comment type="caution">
    <text evidence="2">The sequence shown here is derived from an EMBL/GenBank/DDBJ whole genome shotgun (WGS) entry which is preliminary data.</text>
</comment>
<evidence type="ECO:0000256" key="1">
    <source>
        <dbReference type="SAM" id="MobiDB-lite"/>
    </source>
</evidence>
<keyword evidence="3" id="KW-1185">Reference proteome</keyword>
<dbReference type="PANTHER" id="PTHR32301">
    <property type="entry name" value="COUNTIN RECEPTOR CNR3-RELATED"/>
    <property type="match status" value="1"/>
</dbReference>
<gene>
    <name evidence="2" type="ORF">THAOC_33869</name>
</gene>
<protein>
    <submittedName>
        <fullName evidence="2">Uncharacterized protein</fullName>
    </submittedName>
</protein>
<proteinExistence type="predicted"/>
<feature type="non-terminal residue" evidence="2">
    <location>
        <position position="1"/>
    </location>
</feature>